<feature type="domain" description="AMP-activated protein kinase glycogen-binding" evidence="2">
    <location>
        <begin position="228"/>
        <end position="312"/>
    </location>
</feature>
<dbReference type="InterPro" id="IPR032640">
    <property type="entry name" value="AMPK1_CBM"/>
</dbReference>
<accession>A0A5B8MV20</accession>
<feature type="compositionally biased region" description="Low complexity" evidence="1">
    <location>
        <begin position="1"/>
        <end position="31"/>
    </location>
</feature>
<evidence type="ECO:0000256" key="1">
    <source>
        <dbReference type="SAM" id="MobiDB-lite"/>
    </source>
</evidence>
<reference evidence="3 4" key="1">
    <citation type="submission" date="2018-07" db="EMBL/GenBank/DDBJ databases">
        <title>The complete nuclear genome of the prasinophyte Chloropicon primus (CCMP1205).</title>
        <authorList>
            <person name="Pombert J.-F."/>
            <person name="Otis C."/>
            <person name="Turmel M."/>
            <person name="Lemieux C."/>
        </authorList>
    </citation>
    <scope>NUCLEOTIDE SEQUENCE [LARGE SCALE GENOMIC DNA]</scope>
    <source>
        <strain evidence="3 4">CCMP1205</strain>
    </source>
</reference>
<evidence type="ECO:0000313" key="3">
    <source>
        <dbReference type="EMBL" id="QDZ24423.1"/>
    </source>
</evidence>
<protein>
    <recommendedName>
        <fullName evidence="2">AMP-activated protein kinase glycogen-binding domain-containing protein</fullName>
    </recommendedName>
</protein>
<dbReference type="CDD" id="cd02859">
    <property type="entry name" value="E_set_AMPKbeta_like_N"/>
    <property type="match status" value="1"/>
</dbReference>
<dbReference type="Pfam" id="PF16561">
    <property type="entry name" value="AMPK1_CBM"/>
    <property type="match status" value="1"/>
</dbReference>
<dbReference type="Gene3D" id="2.60.40.10">
    <property type="entry name" value="Immunoglobulins"/>
    <property type="match status" value="1"/>
</dbReference>
<dbReference type="PANTHER" id="PTHR47342">
    <property type="entry name" value="PROTEIN PTST, CHLOROPLASTIC"/>
    <property type="match status" value="1"/>
</dbReference>
<dbReference type="STRING" id="1764295.A0A5B8MV20"/>
<organism evidence="3 4">
    <name type="scientific">Chloropicon primus</name>
    <dbReference type="NCBI Taxonomy" id="1764295"/>
    <lineage>
        <taxon>Eukaryota</taxon>
        <taxon>Viridiplantae</taxon>
        <taxon>Chlorophyta</taxon>
        <taxon>Chloropicophyceae</taxon>
        <taxon>Chloropicales</taxon>
        <taxon>Chloropicaceae</taxon>
        <taxon>Chloropicon</taxon>
    </lineage>
</organism>
<dbReference type="SUPFAM" id="SSF81296">
    <property type="entry name" value="E set domains"/>
    <property type="match status" value="1"/>
</dbReference>
<evidence type="ECO:0000313" key="4">
    <source>
        <dbReference type="Proteomes" id="UP000316726"/>
    </source>
</evidence>
<sequence length="312" mass="34433">MLARRVSCSRRSASIVASSSRRSSSSGGKAASKTKARKAKAKVEEAKGGGEHRQAVLHELEEVKRVTERARRRRGIALQKDLPLPPLPPSLEAEVAAARYPGGPGRPPKGAVELLTKEDLYLQIAEVRKRMSRKLSEANLYVRHLEVDLLKRDGEIAAHHEKLSLIEKEFEHVLSTARELREAGERGHGGQTSVEQSSRLRILEKSVEDLSRRIKGETEALSYIKKVAVEISWLGSAEDVKLMGSFDGWTRGEQLSPRDIAGGGIAEFVGEILLRPGVYEVKFLVDGQWRLVPEWPTSGSDPVSSNNILVVE</sequence>
<gene>
    <name evidence="3" type="ORF">A3770_13p69410</name>
</gene>
<feature type="compositionally biased region" description="Basic and acidic residues" evidence="1">
    <location>
        <begin position="41"/>
        <end position="51"/>
    </location>
</feature>
<feature type="region of interest" description="Disordered" evidence="1">
    <location>
        <begin position="1"/>
        <end position="51"/>
    </location>
</feature>
<keyword evidence="4" id="KW-1185">Reference proteome</keyword>
<evidence type="ECO:0000259" key="2">
    <source>
        <dbReference type="Pfam" id="PF16561"/>
    </source>
</evidence>
<dbReference type="EMBL" id="CP031046">
    <property type="protein sequence ID" value="QDZ24423.1"/>
    <property type="molecule type" value="Genomic_DNA"/>
</dbReference>
<dbReference type="AlphaFoldDB" id="A0A5B8MV20"/>
<proteinExistence type="predicted"/>
<dbReference type="OrthoDB" id="531008at2759"/>
<dbReference type="InterPro" id="IPR014756">
    <property type="entry name" value="Ig_E-set"/>
</dbReference>
<name>A0A5B8MV20_9CHLO</name>
<dbReference type="Proteomes" id="UP000316726">
    <property type="component" value="Chromosome 13"/>
</dbReference>
<dbReference type="PANTHER" id="PTHR47342:SF1">
    <property type="entry name" value="PROTEIN PTST, CHLOROPLASTIC"/>
    <property type="match status" value="1"/>
</dbReference>
<dbReference type="InterPro" id="IPR013783">
    <property type="entry name" value="Ig-like_fold"/>
</dbReference>